<keyword evidence="2" id="KW-0813">Transport</keyword>
<dbReference type="InterPro" id="IPR033887">
    <property type="entry name" value="PTS_IIA_man"/>
</dbReference>
<dbReference type="GO" id="GO:0016301">
    <property type="term" value="F:kinase activity"/>
    <property type="evidence" value="ECO:0007669"/>
    <property type="project" value="UniProtKB-KW"/>
</dbReference>
<keyword evidence="6" id="KW-0598">Phosphotransferase system</keyword>
<comment type="caution">
    <text evidence="9">The sequence shown here is derived from an EMBL/GenBank/DDBJ whole genome shotgun (WGS) entry which is preliminary data.</text>
</comment>
<dbReference type="Pfam" id="PF03610">
    <property type="entry name" value="EIIA-man"/>
    <property type="match status" value="1"/>
</dbReference>
<evidence type="ECO:0000256" key="4">
    <source>
        <dbReference type="ARBA" id="ARBA00022597"/>
    </source>
</evidence>
<gene>
    <name evidence="9" type="ORF">DXA38_21460</name>
</gene>
<evidence type="ECO:0000256" key="5">
    <source>
        <dbReference type="ARBA" id="ARBA00022679"/>
    </source>
</evidence>
<evidence type="ECO:0000256" key="7">
    <source>
        <dbReference type="ARBA" id="ARBA00022777"/>
    </source>
</evidence>
<dbReference type="Gene3D" id="3.40.50.510">
    <property type="entry name" value="Phosphotransferase system, mannose-type IIA component"/>
    <property type="match status" value="1"/>
</dbReference>
<dbReference type="GO" id="GO:0016020">
    <property type="term" value="C:membrane"/>
    <property type="evidence" value="ECO:0007669"/>
    <property type="project" value="InterPro"/>
</dbReference>
<evidence type="ECO:0000256" key="3">
    <source>
        <dbReference type="ARBA" id="ARBA00022490"/>
    </source>
</evidence>
<accession>A0A3E2VEG2</accession>
<dbReference type="InterPro" id="IPR051471">
    <property type="entry name" value="Bacterial_PTS_sugar_comp"/>
</dbReference>
<dbReference type="SUPFAM" id="SSF53062">
    <property type="entry name" value="PTS system fructose IIA component-like"/>
    <property type="match status" value="1"/>
</dbReference>
<sequence>MMICMPAMPIWNKGAFVLFEKIVITTHGVFSEALKNSAEMIIGTQKDIEVCPYLEGMSLEHLQKDLKEKIGDKKTLVLVDLFGGTPCNVAMGLMKSENIALITGVNLALLIEAVMNLKQLNEQELLCYLQKIHIQSLKQFYEKKEVQIYGCN</sequence>
<proteinExistence type="predicted"/>
<keyword evidence="4 9" id="KW-0762">Sugar transport</keyword>
<keyword evidence="7" id="KW-0418">Kinase</keyword>
<evidence type="ECO:0000256" key="2">
    <source>
        <dbReference type="ARBA" id="ARBA00022448"/>
    </source>
</evidence>
<dbReference type="InterPro" id="IPR036662">
    <property type="entry name" value="PTS_EIIA_man-typ_sf"/>
</dbReference>
<dbReference type="CDD" id="cd00006">
    <property type="entry name" value="PTS_IIA_man"/>
    <property type="match status" value="1"/>
</dbReference>
<organism evidence="9 10">
    <name type="scientific">Clostridium innocuum</name>
    <dbReference type="NCBI Taxonomy" id="1522"/>
    <lineage>
        <taxon>Bacteria</taxon>
        <taxon>Bacillati</taxon>
        <taxon>Bacillota</taxon>
        <taxon>Clostridia</taxon>
        <taxon>Eubacteriales</taxon>
        <taxon>Clostridiaceae</taxon>
        <taxon>Clostridium</taxon>
    </lineage>
</organism>
<dbReference type="PANTHER" id="PTHR33799">
    <property type="entry name" value="PTS PERMEASE-RELATED-RELATED"/>
    <property type="match status" value="1"/>
</dbReference>
<evidence type="ECO:0000256" key="6">
    <source>
        <dbReference type="ARBA" id="ARBA00022683"/>
    </source>
</evidence>
<dbReference type="EMBL" id="QVEV01000063">
    <property type="protein sequence ID" value="RGC09007.1"/>
    <property type="molecule type" value="Genomic_DNA"/>
</dbReference>
<evidence type="ECO:0000259" key="8">
    <source>
        <dbReference type="PROSITE" id="PS51096"/>
    </source>
</evidence>
<feature type="domain" description="PTS EIIA type-4" evidence="8">
    <location>
        <begin position="19"/>
        <end position="137"/>
    </location>
</feature>
<keyword evidence="5" id="KW-0808">Transferase</keyword>
<comment type="subcellular location">
    <subcellularLocation>
        <location evidence="1">Cytoplasm</location>
    </subcellularLocation>
</comment>
<name>A0A3E2VEG2_CLOIN</name>
<dbReference type="GO" id="GO:0005737">
    <property type="term" value="C:cytoplasm"/>
    <property type="evidence" value="ECO:0007669"/>
    <property type="project" value="UniProtKB-SubCell"/>
</dbReference>
<protein>
    <submittedName>
        <fullName evidence="9">PTS sugar transporter subunit IIA</fullName>
    </submittedName>
</protein>
<dbReference type="InterPro" id="IPR004701">
    <property type="entry name" value="PTS_EIIA_man-typ"/>
</dbReference>
<reference evidence="9 10" key="1">
    <citation type="submission" date="2018-08" db="EMBL/GenBank/DDBJ databases">
        <title>A genome reference for cultivated species of the human gut microbiota.</title>
        <authorList>
            <person name="Zou Y."/>
            <person name="Xue W."/>
            <person name="Luo G."/>
        </authorList>
    </citation>
    <scope>NUCLEOTIDE SEQUENCE [LARGE SCALE GENOMIC DNA]</scope>
    <source>
        <strain evidence="9 10">OF01-2LB</strain>
    </source>
</reference>
<evidence type="ECO:0000313" key="10">
    <source>
        <dbReference type="Proteomes" id="UP000260025"/>
    </source>
</evidence>
<dbReference type="OrthoDB" id="9799827at2"/>
<dbReference type="Proteomes" id="UP000260025">
    <property type="component" value="Unassembled WGS sequence"/>
</dbReference>
<keyword evidence="3" id="KW-0963">Cytoplasm</keyword>
<dbReference type="PANTHER" id="PTHR33799:SF1">
    <property type="entry name" value="PTS SYSTEM MANNOSE-SPECIFIC EIIAB COMPONENT-RELATED"/>
    <property type="match status" value="1"/>
</dbReference>
<evidence type="ECO:0000313" key="9">
    <source>
        <dbReference type="EMBL" id="RGC09007.1"/>
    </source>
</evidence>
<dbReference type="PROSITE" id="PS51096">
    <property type="entry name" value="PTS_EIIA_TYPE_4"/>
    <property type="match status" value="1"/>
</dbReference>
<dbReference type="GO" id="GO:0009401">
    <property type="term" value="P:phosphoenolpyruvate-dependent sugar phosphotransferase system"/>
    <property type="evidence" value="ECO:0007669"/>
    <property type="project" value="UniProtKB-KW"/>
</dbReference>
<evidence type="ECO:0000256" key="1">
    <source>
        <dbReference type="ARBA" id="ARBA00004496"/>
    </source>
</evidence>
<dbReference type="AlphaFoldDB" id="A0A3E2VEG2"/>